<gene>
    <name evidence="5" type="ORF">PBI_LIZLEMON_6</name>
</gene>
<dbReference type="Gene3D" id="1.10.286.10">
    <property type="match status" value="1"/>
</dbReference>
<dbReference type="GO" id="GO:0005525">
    <property type="term" value="F:GTP binding"/>
    <property type="evidence" value="ECO:0007669"/>
    <property type="project" value="TreeGrafter"/>
</dbReference>
<dbReference type="GO" id="GO:0003934">
    <property type="term" value="F:GTP cyclohydrolase I activity"/>
    <property type="evidence" value="ECO:0007669"/>
    <property type="project" value="UniProtKB-EC"/>
</dbReference>
<dbReference type="Proteomes" id="UP000230449">
    <property type="component" value="Segment"/>
</dbReference>
<dbReference type="GO" id="GO:0006729">
    <property type="term" value="P:tetrahydrobiopterin biosynthetic process"/>
    <property type="evidence" value="ECO:0007669"/>
    <property type="project" value="TreeGrafter"/>
</dbReference>
<dbReference type="PANTHER" id="PTHR11109">
    <property type="entry name" value="GTP CYCLOHYDROLASE I"/>
    <property type="match status" value="1"/>
</dbReference>
<feature type="domain" description="GTP cyclohydrolase I" evidence="4">
    <location>
        <begin position="10"/>
        <end position="171"/>
    </location>
</feature>
<evidence type="ECO:0000313" key="6">
    <source>
        <dbReference type="Proteomes" id="UP000230449"/>
    </source>
</evidence>
<organism evidence="5 6">
    <name type="scientific">Mycobacterium phage LizLemon</name>
    <dbReference type="NCBI Taxonomy" id="1527533"/>
    <lineage>
        <taxon>Viruses</taxon>
        <taxon>Duplodnaviria</taxon>
        <taxon>Heunggongvirae</taxon>
        <taxon>Uroviricota</taxon>
        <taxon>Caudoviricetes</taxon>
        <taxon>Bclasvirinae</taxon>
        <taxon>Rosebushvirus</taxon>
        <taxon>Rosebushvirus rosebush</taxon>
    </lineage>
</organism>
<dbReference type="EMBL" id="KM101117">
    <property type="protein sequence ID" value="AIK68780.1"/>
    <property type="molecule type" value="Genomic_DNA"/>
</dbReference>
<dbReference type="InterPro" id="IPR001474">
    <property type="entry name" value="GTP_CycHdrlase_I"/>
</dbReference>
<proteinExistence type="predicted"/>
<evidence type="ECO:0000256" key="1">
    <source>
        <dbReference type="ARBA" id="ARBA00005080"/>
    </source>
</evidence>
<reference evidence="5 6" key="1">
    <citation type="submission" date="2014-06" db="EMBL/GenBank/DDBJ databases">
        <authorList>
            <person name="Pfaffle P.K."/>
            <person name="Tobiason D.M."/>
            <person name="Arnold K."/>
            <person name="Ash A."/>
            <person name="Austin Q."/>
            <person name="Brahm K."/>
            <person name="Carberry B."/>
            <person name="Grant J."/>
            <person name="Leckie K."/>
            <person name="Meder A."/>
            <person name="Newsom A."/>
            <person name="Reinecke M."/>
            <person name="Rognrud K."/>
            <person name="Serrano M.G."/>
            <person name="Buck G."/>
            <person name="Lee V."/>
            <person name="Wang Y."/>
            <person name="Carvalho R."/>
            <person name="Voegtly L."/>
            <person name="Shi R."/>
            <person name="Duckworth R."/>
            <person name="Johnson A."/>
            <person name="Loviza R."/>
            <person name="Walstead R."/>
            <person name="Shah Z."/>
            <person name="Kiflezghi M."/>
            <person name="Wade K."/>
            <person name="Anders K.R."/>
            <person name="Braun M.A."/>
            <person name="Delesalle V.A."/>
            <person name="Hughes L.E."/>
            <person name="Ware V.C."/>
            <person name="Bradley K.W."/>
            <person name="Barker L.P."/>
            <person name="Asai D.J."/>
            <person name="Bowman C.A."/>
            <person name="Russell D.A."/>
            <person name="Pope W.H."/>
            <person name="Jacobs-Sera D."/>
            <person name="Hendrix R.W."/>
            <person name="Hatfull G.F."/>
        </authorList>
    </citation>
    <scope>NUCLEOTIDE SEQUENCE [LARGE SCALE GENOMIC DNA]</scope>
</reference>
<dbReference type="InterPro" id="IPR043133">
    <property type="entry name" value="GTP-CH-I_C/QueF"/>
</dbReference>
<name>A0A076YLF8_9CAUD</name>
<dbReference type="NCBIfam" id="NF006826">
    <property type="entry name" value="PRK09347.1-3"/>
    <property type="match status" value="1"/>
</dbReference>
<evidence type="ECO:0000313" key="5">
    <source>
        <dbReference type="EMBL" id="AIK68780.1"/>
    </source>
</evidence>
<evidence type="ECO:0000259" key="4">
    <source>
        <dbReference type="Pfam" id="PF01227"/>
    </source>
</evidence>
<dbReference type="Pfam" id="PF01227">
    <property type="entry name" value="GTP_cyclohydroI"/>
    <property type="match status" value="1"/>
</dbReference>
<dbReference type="UniPathway" id="UPA00848">
    <property type="reaction ID" value="UER00151"/>
</dbReference>
<dbReference type="InterPro" id="IPR043134">
    <property type="entry name" value="GTP-CH-I_N"/>
</dbReference>
<sequence length="191" mass="20604">MVDIDAAALAVKDLLGAFGVPTDDHTEGTPLRSAKAWSDILSGYREDPADHLEVTFSAPDDPGQVILAGVQLQSMCAHHLLPFTGMATVAYRPSPGDRVVGLSKLSRVVQGYARRLQVQERIGADTVDAIMARLRPAGAVVLITASHDCMRLRGAQEPHSATTTIASKGLVLPHEWDAVHRAHWSAYDTHR</sequence>
<dbReference type="GO" id="GO:0046654">
    <property type="term" value="P:tetrahydrofolate biosynthetic process"/>
    <property type="evidence" value="ECO:0007669"/>
    <property type="project" value="InterPro"/>
</dbReference>
<dbReference type="EC" id="3.5.4.16" evidence="2"/>
<dbReference type="PANTHER" id="PTHR11109:SF7">
    <property type="entry name" value="GTP CYCLOHYDROLASE 1"/>
    <property type="match status" value="1"/>
</dbReference>
<dbReference type="Gene3D" id="3.30.1130.10">
    <property type="match status" value="1"/>
</dbReference>
<keyword evidence="3" id="KW-0378">Hydrolase</keyword>
<dbReference type="GO" id="GO:0008270">
    <property type="term" value="F:zinc ion binding"/>
    <property type="evidence" value="ECO:0007669"/>
    <property type="project" value="TreeGrafter"/>
</dbReference>
<comment type="pathway">
    <text evidence="1">Cofactor biosynthesis; 7,8-dihydroneopterin triphosphate biosynthesis; 7,8-dihydroneopterin triphosphate from GTP: step 1/1.</text>
</comment>
<protein>
    <recommendedName>
        <fullName evidence="2">GTP cyclohydrolase I</fullName>
        <ecNumber evidence="2">3.5.4.16</ecNumber>
    </recommendedName>
</protein>
<evidence type="ECO:0000256" key="2">
    <source>
        <dbReference type="ARBA" id="ARBA00012715"/>
    </source>
</evidence>
<dbReference type="InterPro" id="IPR020602">
    <property type="entry name" value="GTP_CycHdrlase_I_dom"/>
</dbReference>
<dbReference type="SUPFAM" id="SSF55620">
    <property type="entry name" value="Tetrahydrobiopterin biosynthesis enzymes-like"/>
    <property type="match status" value="1"/>
</dbReference>
<accession>A0A076YLF8</accession>
<evidence type="ECO:0000256" key="3">
    <source>
        <dbReference type="ARBA" id="ARBA00022801"/>
    </source>
</evidence>